<dbReference type="PROSITE" id="PS50920">
    <property type="entry name" value="SOLCAR"/>
    <property type="match status" value="3"/>
</dbReference>
<dbReference type="InterPro" id="IPR023395">
    <property type="entry name" value="MCP_dom_sf"/>
</dbReference>
<evidence type="ECO:0000256" key="5">
    <source>
        <dbReference type="ARBA" id="ARBA00023136"/>
    </source>
</evidence>
<evidence type="ECO:0000313" key="10">
    <source>
        <dbReference type="EMBL" id="KFM24383.1"/>
    </source>
</evidence>
<evidence type="ECO:0000256" key="4">
    <source>
        <dbReference type="ARBA" id="ARBA00022737"/>
    </source>
</evidence>
<dbReference type="InterPro" id="IPR018108">
    <property type="entry name" value="MCP_transmembrane"/>
</dbReference>
<dbReference type="PANTHER" id="PTHR24089">
    <property type="entry name" value="SOLUTE CARRIER FAMILY 25"/>
    <property type="match status" value="1"/>
</dbReference>
<reference evidence="9" key="2">
    <citation type="submission" date="2015-08" db="EMBL/GenBank/DDBJ databases">
        <authorList>
            <person name="Babu N.S."/>
            <person name="Beckwith C.J."/>
            <person name="Beseler K.G."/>
            <person name="Brison A."/>
            <person name="Carone J.V."/>
            <person name="Caskin T.P."/>
            <person name="Diamond M."/>
            <person name="Durham M.E."/>
            <person name="Foxe J.M."/>
            <person name="Go M."/>
            <person name="Henderson B.A."/>
            <person name="Jones I.B."/>
            <person name="McGettigan J.A."/>
            <person name="Micheletti S.J."/>
            <person name="Nasrallah M.E."/>
            <person name="Ortiz D."/>
            <person name="Piller C.R."/>
            <person name="Privatt S.R."/>
            <person name="Schneider S.L."/>
            <person name="Sharp S."/>
            <person name="Smith T.C."/>
            <person name="Stanton J.D."/>
            <person name="Ullery H.E."/>
            <person name="Wilson R.J."/>
            <person name="Serrano M.G."/>
            <person name="Buck G."/>
            <person name="Lee V."/>
            <person name="Wang Y."/>
            <person name="Carvalho R."/>
            <person name="Voegtly L."/>
            <person name="Shi R."/>
            <person name="Duckworth R."/>
            <person name="Johnson A."/>
            <person name="Loviza R."/>
            <person name="Walstead R."/>
            <person name="Shah Z."/>
            <person name="Kiflezghi M."/>
            <person name="Wade K."/>
            <person name="Ball S.L."/>
            <person name="Bradley K.W."/>
            <person name="Asai D.J."/>
            <person name="Bowman C.A."/>
            <person name="Russell D.A."/>
            <person name="Pope W.H."/>
            <person name="Jacobs-Sera D."/>
            <person name="Hendrix R.W."/>
            <person name="Hatfull G.F."/>
        </authorList>
    </citation>
    <scope>NUCLEOTIDE SEQUENCE</scope>
</reference>
<organism evidence="10 11">
    <name type="scientific">Auxenochlorella protothecoides</name>
    <name type="common">Green microalga</name>
    <name type="synonym">Chlorella protothecoides</name>
    <dbReference type="NCBI Taxonomy" id="3075"/>
    <lineage>
        <taxon>Eukaryota</taxon>
        <taxon>Viridiplantae</taxon>
        <taxon>Chlorophyta</taxon>
        <taxon>core chlorophytes</taxon>
        <taxon>Trebouxiophyceae</taxon>
        <taxon>Chlorellales</taxon>
        <taxon>Chlorellaceae</taxon>
        <taxon>Auxenochlorella</taxon>
    </lineage>
</organism>
<dbReference type="KEGG" id="apro:F751_3101"/>
<evidence type="ECO:0000256" key="1">
    <source>
        <dbReference type="ARBA" id="ARBA00004141"/>
    </source>
</evidence>
<keyword evidence="3 6" id="KW-0812">Transmembrane</keyword>
<dbReference type="GO" id="GO:0055085">
    <property type="term" value="P:transmembrane transport"/>
    <property type="evidence" value="ECO:0007669"/>
    <property type="project" value="InterPro"/>
</dbReference>
<gene>
    <name evidence="10" type="ORF">F751_3101</name>
    <name evidence="9" type="ORF">g.52302</name>
</gene>
<feature type="repeat" description="Solcar" evidence="6">
    <location>
        <begin position="172"/>
        <end position="258"/>
    </location>
</feature>
<keyword evidence="11" id="KW-1185">Reference proteome</keyword>
<evidence type="ECO:0000256" key="8">
    <source>
        <dbReference type="SAM" id="MobiDB-lite"/>
    </source>
</evidence>
<sequence>MAFHHGPKWTPQDLDAAALTGNEGAEVDMERVLVEDEGARLLEREAQGDQEGQEAPGPSRREEAIEVIKLLTSGGLAGAISKTATAPLARLTILYQVKGLSAQTMQGSPASGSVLRALREMAAREGLSSLWRGNGVTIVHRLPYSAANFWVYEQVNEQWKHIIPAQGTLAAADVTRRFVAGGIAGLTACTLAYPLDLVRTRLAAQVGAPVYSGIGATLAAIVREGGARGLYRGLGATLAQVAPSLAINYAAYETLRSAWLGGGAPGSRGEVPSVPATLACGSLAGLVSSTATFPLDLVRRRLQLQGAHGAADVYASYAGVFRSIAAREGLRGFYAGILPEYYKVVPGVAIAFCSYELMKRTLGVQTNATQR</sequence>
<evidence type="ECO:0000256" key="3">
    <source>
        <dbReference type="ARBA" id="ARBA00022692"/>
    </source>
</evidence>
<evidence type="ECO:0000313" key="9">
    <source>
        <dbReference type="EMBL" id="JAT71182.1"/>
    </source>
</evidence>
<feature type="repeat" description="Solcar" evidence="6">
    <location>
        <begin position="65"/>
        <end position="158"/>
    </location>
</feature>
<evidence type="ECO:0000256" key="2">
    <source>
        <dbReference type="ARBA" id="ARBA00022448"/>
    </source>
</evidence>
<dbReference type="SUPFAM" id="SSF103506">
    <property type="entry name" value="Mitochondrial carrier"/>
    <property type="match status" value="1"/>
</dbReference>
<dbReference type="RefSeq" id="XP_011397271.1">
    <property type="nucleotide sequence ID" value="XM_011398969.1"/>
</dbReference>
<dbReference type="PRINTS" id="PR00926">
    <property type="entry name" value="MITOCARRIER"/>
</dbReference>
<evidence type="ECO:0000313" key="11">
    <source>
        <dbReference type="Proteomes" id="UP000028924"/>
    </source>
</evidence>
<reference evidence="10 11" key="1">
    <citation type="journal article" date="2014" name="BMC Genomics">
        <title>Oil accumulation mechanisms of the oleaginous microalga Chlorella protothecoides revealed through its genome, transcriptomes, and proteomes.</title>
        <authorList>
            <person name="Gao C."/>
            <person name="Wang Y."/>
            <person name="Shen Y."/>
            <person name="Yan D."/>
            <person name="He X."/>
            <person name="Dai J."/>
            <person name="Wu Q."/>
        </authorList>
    </citation>
    <scope>NUCLEOTIDE SEQUENCE [LARGE SCALE GENOMIC DNA]</scope>
    <source>
        <strain evidence="10 11">0710</strain>
    </source>
</reference>
<dbReference type="AlphaFoldDB" id="A0A087SF79"/>
<dbReference type="Proteomes" id="UP000028924">
    <property type="component" value="Unassembled WGS sequence"/>
</dbReference>
<evidence type="ECO:0000256" key="6">
    <source>
        <dbReference type="PROSITE-ProRule" id="PRU00282"/>
    </source>
</evidence>
<dbReference type="GO" id="GO:0016020">
    <property type="term" value="C:membrane"/>
    <property type="evidence" value="ECO:0007669"/>
    <property type="project" value="UniProtKB-SubCell"/>
</dbReference>
<keyword evidence="4" id="KW-0677">Repeat</keyword>
<dbReference type="InterPro" id="IPR002067">
    <property type="entry name" value="MCP"/>
</dbReference>
<comment type="similarity">
    <text evidence="7">Belongs to the mitochondrial carrier (TC 2.A.29) family.</text>
</comment>
<keyword evidence="5 6" id="KW-0472">Membrane</keyword>
<feature type="repeat" description="Solcar" evidence="6">
    <location>
        <begin position="272"/>
        <end position="361"/>
    </location>
</feature>
<proteinExistence type="inferred from homology"/>
<dbReference type="GeneID" id="23614492"/>
<protein>
    <submittedName>
        <fullName evidence="10">Mitochondrial substrate carrier family protein B</fullName>
    </submittedName>
</protein>
<feature type="compositionally biased region" description="Basic and acidic residues" evidence="8">
    <location>
        <begin position="28"/>
        <end position="47"/>
    </location>
</feature>
<evidence type="ECO:0000256" key="7">
    <source>
        <dbReference type="RuleBase" id="RU000488"/>
    </source>
</evidence>
<dbReference type="Gene3D" id="1.50.40.10">
    <property type="entry name" value="Mitochondrial carrier domain"/>
    <property type="match status" value="1"/>
</dbReference>
<dbReference type="eggNOG" id="KOG0752">
    <property type="taxonomic scope" value="Eukaryota"/>
</dbReference>
<dbReference type="OrthoDB" id="270584at2759"/>
<dbReference type="EMBL" id="GDKF01007440">
    <property type="protein sequence ID" value="JAT71182.1"/>
    <property type="molecule type" value="Transcribed_RNA"/>
</dbReference>
<name>A0A087SF79_AUXPR</name>
<keyword evidence="2 7" id="KW-0813">Transport</keyword>
<dbReference type="EMBL" id="KL662107">
    <property type="protein sequence ID" value="KFM24383.1"/>
    <property type="molecule type" value="Genomic_DNA"/>
</dbReference>
<dbReference type="Pfam" id="PF00153">
    <property type="entry name" value="Mito_carr"/>
    <property type="match status" value="3"/>
</dbReference>
<comment type="subcellular location">
    <subcellularLocation>
        <location evidence="1">Membrane</location>
        <topology evidence="1">Multi-pass membrane protein</topology>
    </subcellularLocation>
</comment>
<accession>A0A087SF79</accession>
<feature type="region of interest" description="Disordered" evidence="8">
    <location>
        <begin position="1"/>
        <end position="61"/>
    </location>
</feature>